<dbReference type="EMBL" id="KM982401">
    <property type="protein sequence ID" value="AKI78786.1"/>
    <property type="molecule type" value="Genomic_DNA"/>
</dbReference>
<proteinExistence type="predicted"/>
<organism evidence="2 3">
    <name type="scientific">Acanthamoeba polyphaga mimivirus</name>
    <name type="common">APMV</name>
    <dbReference type="NCBI Taxonomy" id="212035"/>
    <lineage>
        <taxon>Viruses</taxon>
        <taxon>Varidnaviria</taxon>
        <taxon>Bamfordvirae</taxon>
        <taxon>Nucleocytoviricota</taxon>
        <taxon>Megaviricetes</taxon>
        <taxon>Imitervirales</taxon>
        <taxon>Mimiviridae</taxon>
        <taxon>Megamimivirinae</taxon>
        <taxon>Mimivirus</taxon>
        <taxon>Mimivirus bradfordmassiliense</taxon>
    </lineage>
</organism>
<dbReference type="Proteomes" id="UP000241474">
    <property type="component" value="Segment"/>
</dbReference>
<dbReference type="PROSITE" id="PS51301">
    <property type="entry name" value="KILA_N"/>
    <property type="match status" value="1"/>
</dbReference>
<protein>
    <submittedName>
        <fullName evidence="2">Putative kilA-n domain-containing protein</fullName>
    </submittedName>
</protein>
<dbReference type="InterPro" id="IPR017880">
    <property type="entry name" value="KilA_N"/>
</dbReference>
<reference evidence="2 3" key="1">
    <citation type="submission" date="2014-10" db="EMBL/GenBank/DDBJ databases">
        <title>Pan-genome analysis of Brazilian lineage A amoebal mimiviruses.</title>
        <authorList>
            <person name="Assis F.L."/>
            <person name="Abrahao J.S."/>
            <person name="Kroon E.G."/>
            <person name="Dornas F.P."/>
            <person name="Andrade K.R."/>
            <person name="Borato P.V.M."/>
            <person name="Pilotto M.R."/>
            <person name="Benamar S."/>
            <person name="LaScola B."/>
            <person name="Colson P."/>
        </authorList>
    </citation>
    <scope>NUCLEOTIDE SEQUENCE [LARGE SCALE GENOMIC DNA]</scope>
    <source>
        <strain evidence="2 3">Oyster</strain>
    </source>
</reference>
<dbReference type="SMART" id="SM01252">
    <property type="entry name" value="KilA-N"/>
    <property type="match status" value="1"/>
</dbReference>
<sequence>MNWKNGTLESISDEFSLFKCGKFEAVIMNKNSYINLTKICSQSKTKNGNNIGFGHWRETSKSKEILDEVSRLTGIDVSSLLINIVSGNKNLTITRGTYGHPMLLTPIAAWISPKFLLKISMWLEEWKSFSKKNNLAYYKALVNLEPSCSLQREKQIQLTLQNKYDCESEVKTDSGRIDLMTDKFIIEIKDYYKWKNAIGQLFAYSLYYPEKKKCLYLFNVGNNDLSDIKKVCKKCDIRLKIYD</sequence>
<accession>A0A0G2Y6P2</accession>
<evidence type="ECO:0000313" key="3">
    <source>
        <dbReference type="Proteomes" id="UP000241474"/>
    </source>
</evidence>
<organismHost>
    <name type="scientific">Acanthamoeba polyphaga</name>
    <name type="common">Amoeba</name>
    <dbReference type="NCBI Taxonomy" id="5757"/>
</organismHost>
<feature type="domain" description="KilA-N" evidence="1">
    <location>
        <begin position="14"/>
        <end position="126"/>
    </location>
</feature>
<evidence type="ECO:0000259" key="1">
    <source>
        <dbReference type="PROSITE" id="PS51301"/>
    </source>
</evidence>
<name>A0A0G2Y6P2_MIMIV</name>
<dbReference type="Pfam" id="PF04383">
    <property type="entry name" value="KilA-N"/>
    <property type="match status" value="1"/>
</dbReference>
<evidence type="ECO:0000313" key="2">
    <source>
        <dbReference type="EMBL" id="AKI78786.1"/>
    </source>
</evidence>
<dbReference type="InterPro" id="IPR018004">
    <property type="entry name" value="KilA/APSES_HTH"/>
</dbReference>